<evidence type="ECO:0000256" key="2">
    <source>
        <dbReference type="ARBA" id="ARBA00022475"/>
    </source>
</evidence>
<evidence type="ECO:0000256" key="1">
    <source>
        <dbReference type="ARBA" id="ARBA00004651"/>
    </source>
</evidence>
<dbReference type="AlphaFoldDB" id="A0A554SG45"/>
<comment type="subcellular location">
    <subcellularLocation>
        <location evidence="1">Cell membrane</location>
        <topology evidence="1">Multi-pass membrane protein</topology>
    </subcellularLocation>
</comment>
<dbReference type="Proteomes" id="UP000316988">
    <property type="component" value="Unassembled WGS sequence"/>
</dbReference>
<feature type="transmembrane region" description="Helical" evidence="7">
    <location>
        <begin position="182"/>
        <end position="204"/>
    </location>
</feature>
<feature type="region of interest" description="Disordered" evidence="6">
    <location>
        <begin position="1"/>
        <end position="26"/>
    </location>
</feature>
<feature type="domain" description="ABC3 transporter permease C-terminal" evidence="8">
    <location>
        <begin position="93"/>
        <end position="208"/>
    </location>
</feature>
<evidence type="ECO:0000256" key="7">
    <source>
        <dbReference type="SAM" id="Phobius"/>
    </source>
</evidence>
<accession>A0A554SG45</accession>
<gene>
    <name evidence="9" type="ORF">FNM00_06250</name>
</gene>
<dbReference type="InterPro" id="IPR003838">
    <property type="entry name" value="ABC3_permease_C"/>
</dbReference>
<dbReference type="Pfam" id="PF02687">
    <property type="entry name" value="FtsX"/>
    <property type="match status" value="1"/>
</dbReference>
<keyword evidence="10" id="KW-1185">Reference proteome</keyword>
<evidence type="ECO:0000256" key="6">
    <source>
        <dbReference type="SAM" id="MobiDB-lite"/>
    </source>
</evidence>
<keyword evidence="4 7" id="KW-1133">Transmembrane helix</keyword>
<feature type="transmembrane region" description="Helical" evidence="7">
    <location>
        <begin position="251"/>
        <end position="275"/>
    </location>
</feature>
<feature type="transmembrane region" description="Helical" evidence="7">
    <location>
        <begin position="85"/>
        <end position="112"/>
    </location>
</feature>
<feature type="transmembrane region" description="Helical" evidence="7">
    <location>
        <begin position="48"/>
        <end position="73"/>
    </location>
</feature>
<sequence length="478" mass="49631">MRPDAAHARRAHRPRGDGPMSTSSSTTRRILGLVGLLTRPSRQGRAAILLPFVAFAVTTAILLTVVSGTLMFVNDDRPSDDFAPGYVILSLAALLFLAVPTVSLGASAARLSARRRDDRLATLRLLGASTREVSALTVIEATMIAVAGSLAGIVLFGGLLPLVAQLRFFGERIGIAALWPGWAALLLVPCAVAVLAGLSAVLGLRRVRLTPLGVRQRSDVQGRSLRRTVIGVAVLAGFALALSQIGMFTEVLGVAVVIAIVLGMFGAGLAVLNLVGPPVIAARGRALARKASTPARFLAGRQLADQPAPAWRRVSGLAMISFVAVIGGVGLGMAGQLDEGDAMAEQVIFATDMRTGVLLTLAIAFVMLACSVAVTQAAAVLDDGELIVGLDRLGMPMSTWEQARRTTVLLPMRWAALGGAAGGFLLGLPLMGAAVVLTPMAFVVVAATFVAGFALVRLALTSTRPVVTAVRRAPDRVL</sequence>
<feature type="transmembrane region" description="Helical" evidence="7">
    <location>
        <begin position="133"/>
        <end position="162"/>
    </location>
</feature>
<keyword evidence="5 7" id="KW-0472">Membrane</keyword>
<feature type="transmembrane region" description="Helical" evidence="7">
    <location>
        <begin position="316"/>
        <end position="337"/>
    </location>
</feature>
<evidence type="ECO:0000256" key="4">
    <source>
        <dbReference type="ARBA" id="ARBA00022989"/>
    </source>
</evidence>
<feature type="transmembrane region" description="Helical" evidence="7">
    <location>
        <begin position="357"/>
        <end position="381"/>
    </location>
</feature>
<name>A0A554SG45_9ACTN</name>
<organism evidence="9 10">
    <name type="scientific">Aeromicrobium piscarium</name>
    <dbReference type="NCBI Taxonomy" id="2590901"/>
    <lineage>
        <taxon>Bacteria</taxon>
        <taxon>Bacillati</taxon>
        <taxon>Actinomycetota</taxon>
        <taxon>Actinomycetes</taxon>
        <taxon>Propionibacteriales</taxon>
        <taxon>Nocardioidaceae</taxon>
        <taxon>Aeromicrobium</taxon>
    </lineage>
</organism>
<evidence type="ECO:0000256" key="5">
    <source>
        <dbReference type="ARBA" id="ARBA00023136"/>
    </source>
</evidence>
<dbReference type="OrthoDB" id="4871813at2"/>
<evidence type="ECO:0000313" key="9">
    <source>
        <dbReference type="EMBL" id="TSD65296.1"/>
    </source>
</evidence>
<feature type="transmembrane region" description="Helical" evidence="7">
    <location>
        <begin position="440"/>
        <end position="460"/>
    </location>
</feature>
<comment type="caution">
    <text evidence="9">The sequence shown here is derived from an EMBL/GenBank/DDBJ whole genome shotgun (WGS) entry which is preliminary data.</text>
</comment>
<reference evidence="9 10" key="1">
    <citation type="submission" date="2019-07" db="EMBL/GenBank/DDBJ databases">
        <authorList>
            <person name="Zhao L.H."/>
        </authorList>
    </citation>
    <scope>NUCLEOTIDE SEQUENCE [LARGE SCALE GENOMIC DNA]</scope>
    <source>
        <strain evidence="9 10">Co35</strain>
    </source>
</reference>
<keyword evidence="2" id="KW-1003">Cell membrane</keyword>
<dbReference type="EMBL" id="VLNT01000003">
    <property type="protein sequence ID" value="TSD65296.1"/>
    <property type="molecule type" value="Genomic_DNA"/>
</dbReference>
<proteinExistence type="predicted"/>
<evidence type="ECO:0000256" key="3">
    <source>
        <dbReference type="ARBA" id="ARBA00022692"/>
    </source>
</evidence>
<feature type="transmembrane region" description="Helical" evidence="7">
    <location>
        <begin position="414"/>
        <end position="434"/>
    </location>
</feature>
<evidence type="ECO:0000259" key="8">
    <source>
        <dbReference type="Pfam" id="PF02687"/>
    </source>
</evidence>
<dbReference type="GO" id="GO:0005886">
    <property type="term" value="C:plasma membrane"/>
    <property type="evidence" value="ECO:0007669"/>
    <property type="project" value="UniProtKB-SubCell"/>
</dbReference>
<feature type="transmembrane region" description="Helical" evidence="7">
    <location>
        <begin position="225"/>
        <end position="245"/>
    </location>
</feature>
<evidence type="ECO:0000313" key="10">
    <source>
        <dbReference type="Proteomes" id="UP000316988"/>
    </source>
</evidence>
<keyword evidence="3 7" id="KW-0812">Transmembrane</keyword>
<protein>
    <submittedName>
        <fullName evidence="9">FtsX-like permease family protein</fullName>
    </submittedName>
</protein>